<evidence type="ECO:0000256" key="3">
    <source>
        <dbReference type="ARBA" id="ARBA00022989"/>
    </source>
</evidence>
<evidence type="ECO:0000256" key="5">
    <source>
        <dbReference type="SAM" id="Phobius"/>
    </source>
</evidence>
<dbReference type="PANTHER" id="PTHR31357:SF19">
    <property type="entry name" value="SERPENTINE RECEPTOR CLASS ALPHA-10"/>
    <property type="match status" value="1"/>
</dbReference>
<evidence type="ECO:0000313" key="7">
    <source>
        <dbReference type="Proteomes" id="UP001152747"/>
    </source>
</evidence>
<feature type="transmembrane region" description="Helical" evidence="5">
    <location>
        <begin position="16"/>
        <end position="35"/>
    </location>
</feature>
<dbReference type="Proteomes" id="UP001152747">
    <property type="component" value="Unassembled WGS sequence"/>
</dbReference>
<gene>
    <name evidence="6" type="ORF">CAMP_LOCUS4970</name>
</gene>
<keyword evidence="3 5" id="KW-1133">Transmembrane helix</keyword>
<feature type="transmembrane region" description="Helical" evidence="5">
    <location>
        <begin position="235"/>
        <end position="260"/>
    </location>
</feature>
<organism evidence="6 7">
    <name type="scientific">Caenorhabditis angaria</name>
    <dbReference type="NCBI Taxonomy" id="860376"/>
    <lineage>
        <taxon>Eukaryota</taxon>
        <taxon>Metazoa</taxon>
        <taxon>Ecdysozoa</taxon>
        <taxon>Nematoda</taxon>
        <taxon>Chromadorea</taxon>
        <taxon>Rhabditida</taxon>
        <taxon>Rhabditina</taxon>
        <taxon>Rhabditomorpha</taxon>
        <taxon>Rhabditoidea</taxon>
        <taxon>Rhabditidae</taxon>
        <taxon>Peloderinae</taxon>
        <taxon>Caenorhabditis</taxon>
    </lineage>
</organism>
<dbReference type="Pfam" id="PF02117">
    <property type="entry name" value="7TM_GPCR_Sra"/>
    <property type="match status" value="1"/>
</dbReference>
<reference evidence="6" key="1">
    <citation type="submission" date="2022-11" db="EMBL/GenBank/DDBJ databases">
        <authorList>
            <person name="Kikuchi T."/>
        </authorList>
    </citation>
    <scope>NUCLEOTIDE SEQUENCE</scope>
    <source>
        <strain evidence="6">PS1010</strain>
    </source>
</reference>
<accession>A0A9P1ICZ6</accession>
<dbReference type="GO" id="GO:0004984">
    <property type="term" value="F:olfactory receptor activity"/>
    <property type="evidence" value="ECO:0007669"/>
    <property type="project" value="TreeGrafter"/>
</dbReference>
<evidence type="ECO:0000256" key="2">
    <source>
        <dbReference type="ARBA" id="ARBA00022692"/>
    </source>
</evidence>
<sequence length="327" mass="37726">MADCASDDEMELQTSIILRANVIFMSTLAILTFYLSYKAFMILKVGSIFHSSTRILLFTGLGFVNFHELAFFYLQIITIYRSFTLSERPCEIMRTTKECRAQNHSLIFGLAGITFTQSALSLERLIATIIPEKYSKLKKWPGIVLSIIAILCSLSAPFIIVWNDPFEDTVPNCFFFPAQSRFRANVFLMTLTGFVFFSIFLNLIIISVNKSSELSTRFLVEQRYQKREALISTRIVCYIAIAQFFALAFYSCSVLALRLMKDQIPRAYYHNIVWWAYTVPFAAVALPALLIYRINQSGRWRKKVINKITNMTETQEEHMESLKQLWG</sequence>
<dbReference type="Gene3D" id="1.20.1070.10">
    <property type="entry name" value="Rhodopsin 7-helix transmembrane proteins"/>
    <property type="match status" value="1"/>
</dbReference>
<feature type="transmembrane region" description="Helical" evidence="5">
    <location>
        <begin position="103"/>
        <end position="122"/>
    </location>
</feature>
<evidence type="ECO:0000256" key="4">
    <source>
        <dbReference type="ARBA" id="ARBA00023136"/>
    </source>
</evidence>
<keyword evidence="2 5" id="KW-0812">Transmembrane</keyword>
<dbReference type="AlphaFoldDB" id="A0A9P1ICZ6"/>
<dbReference type="OrthoDB" id="5801916at2759"/>
<name>A0A9P1ICZ6_9PELO</name>
<evidence type="ECO:0000256" key="1">
    <source>
        <dbReference type="ARBA" id="ARBA00004141"/>
    </source>
</evidence>
<keyword evidence="4 5" id="KW-0472">Membrane</keyword>
<dbReference type="GO" id="GO:0004930">
    <property type="term" value="F:G protein-coupled receptor activity"/>
    <property type="evidence" value="ECO:0007669"/>
    <property type="project" value="InterPro"/>
</dbReference>
<dbReference type="GO" id="GO:0016020">
    <property type="term" value="C:membrane"/>
    <property type="evidence" value="ECO:0007669"/>
    <property type="project" value="UniProtKB-SubCell"/>
</dbReference>
<dbReference type="PANTHER" id="PTHR31357">
    <property type="entry name" value="SERPENTINE RECEPTOR CLASS ALPHA-10"/>
    <property type="match status" value="1"/>
</dbReference>
<protein>
    <submittedName>
        <fullName evidence="6">Uncharacterized protein</fullName>
    </submittedName>
</protein>
<comment type="caution">
    <text evidence="6">The sequence shown here is derived from an EMBL/GenBank/DDBJ whole genome shotgun (WGS) entry which is preliminary data.</text>
</comment>
<comment type="subcellular location">
    <subcellularLocation>
        <location evidence="1">Membrane</location>
        <topology evidence="1">Multi-pass membrane protein</topology>
    </subcellularLocation>
</comment>
<dbReference type="InterPro" id="IPR000344">
    <property type="entry name" value="7TM_GPCR_serpentine_rcpt_Sra"/>
</dbReference>
<feature type="transmembrane region" description="Helical" evidence="5">
    <location>
        <begin position="182"/>
        <end position="208"/>
    </location>
</feature>
<feature type="transmembrane region" description="Helical" evidence="5">
    <location>
        <begin position="55"/>
        <end position="83"/>
    </location>
</feature>
<keyword evidence="7" id="KW-1185">Reference proteome</keyword>
<feature type="transmembrane region" description="Helical" evidence="5">
    <location>
        <begin position="272"/>
        <end position="292"/>
    </location>
</feature>
<dbReference type="InterPro" id="IPR051080">
    <property type="entry name" value="Nematode_rcpt-like_serp_alpha"/>
</dbReference>
<proteinExistence type="predicted"/>
<dbReference type="EMBL" id="CANHGI010000002">
    <property type="protein sequence ID" value="CAI5442333.1"/>
    <property type="molecule type" value="Genomic_DNA"/>
</dbReference>
<feature type="transmembrane region" description="Helical" evidence="5">
    <location>
        <begin position="143"/>
        <end position="162"/>
    </location>
</feature>
<dbReference type="PRINTS" id="PR00697">
    <property type="entry name" value="TMPROTEINSRA"/>
</dbReference>
<evidence type="ECO:0000313" key="6">
    <source>
        <dbReference type="EMBL" id="CAI5442333.1"/>
    </source>
</evidence>